<feature type="transmembrane region" description="Helical" evidence="9">
    <location>
        <begin position="128"/>
        <end position="149"/>
    </location>
</feature>
<accession>A0AA37XHI0</accession>
<feature type="transmembrane region" description="Helical" evidence="9">
    <location>
        <begin position="47"/>
        <end position="65"/>
    </location>
</feature>
<name>A0AA37XHI0_9MICO</name>
<dbReference type="Pfam" id="PF04290">
    <property type="entry name" value="DctQ"/>
    <property type="match status" value="1"/>
</dbReference>
<keyword evidence="6 9" id="KW-1133">Transmembrane helix</keyword>
<dbReference type="GO" id="GO:0015740">
    <property type="term" value="P:C4-dicarboxylate transport"/>
    <property type="evidence" value="ECO:0007669"/>
    <property type="project" value="TreeGrafter"/>
</dbReference>
<evidence type="ECO:0000313" key="11">
    <source>
        <dbReference type="EMBL" id="GMA33390.1"/>
    </source>
</evidence>
<dbReference type="PANTHER" id="PTHR35011:SF2">
    <property type="entry name" value="2,3-DIKETO-L-GULONATE TRAP TRANSPORTER SMALL PERMEASE PROTEIN YIAM"/>
    <property type="match status" value="1"/>
</dbReference>
<evidence type="ECO:0000256" key="9">
    <source>
        <dbReference type="SAM" id="Phobius"/>
    </source>
</evidence>
<dbReference type="EMBL" id="BSUM01000001">
    <property type="protein sequence ID" value="GMA33390.1"/>
    <property type="molecule type" value="Genomic_DNA"/>
</dbReference>
<dbReference type="GO" id="GO:0005886">
    <property type="term" value="C:plasma membrane"/>
    <property type="evidence" value="ECO:0007669"/>
    <property type="project" value="UniProtKB-SubCell"/>
</dbReference>
<dbReference type="PANTHER" id="PTHR35011">
    <property type="entry name" value="2,3-DIKETO-L-GULONATE TRAP TRANSPORTER SMALL PERMEASE PROTEIN YIAM"/>
    <property type="match status" value="1"/>
</dbReference>
<evidence type="ECO:0000256" key="2">
    <source>
        <dbReference type="ARBA" id="ARBA00022448"/>
    </source>
</evidence>
<gene>
    <name evidence="11" type="ORF">GCM10025875_33820</name>
</gene>
<evidence type="ECO:0000256" key="3">
    <source>
        <dbReference type="ARBA" id="ARBA00022475"/>
    </source>
</evidence>
<keyword evidence="3" id="KW-1003">Cell membrane</keyword>
<evidence type="ECO:0000256" key="5">
    <source>
        <dbReference type="ARBA" id="ARBA00022692"/>
    </source>
</evidence>
<keyword evidence="5 9" id="KW-0812">Transmembrane</keyword>
<reference evidence="11" key="2">
    <citation type="submission" date="2023-02" db="EMBL/GenBank/DDBJ databases">
        <authorList>
            <person name="Sun Q."/>
            <person name="Mori K."/>
        </authorList>
    </citation>
    <scope>NUCLEOTIDE SEQUENCE</scope>
    <source>
        <strain evidence="11">NBRC 112290</strain>
    </source>
</reference>
<evidence type="ECO:0000256" key="7">
    <source>
        <dbReference type="ARBA" id="ARBA00023136"/>
    </source>
</evidence>
<evidence type="ECO:0000259" key="10">
    <source>
        <dbReference type="Pfam" id="PF04290"/>
    </source>
</evidence>
<keyword evidence="2" id="KW-0813">Transport</keyword>
<keyword evidence="4" id="KW-0997">Cell inner membrane</keyword>
<protein>
    <recommendedName>
        <fullName evidence="10">Tripartite ATP-independent periplasmic transporters DctQ component domain-containing protein</fullName>
    </recommendedName>
</protein>
<proteinExistence type="inferred from homology"/>
<dbReference type="AlphaFoldDB" id="A0AA37XHI0"/>
<evidence type="ECO:0000256" key="6">
    <source>
        <dbReference type="ARBA" id="ARBA00022989"/>
    </source>
</evidence>
<comment type="caution">
    <text evidence="11">The sequence shown here is derived from an EMBL/GenBank/DDBJ whole genome shotgun (WGS) entry which is preliminary data.</text>
</comment>
<feature type="transmembrane region" description="Helical" evidence="9">
    <location>
        <begin position="12"/>
        <end position="32"/>
    </location>
</feature>
<evidence type="ECO:0000256" key="4">
    <source>
        <dbReference type="ARBA" id="ARBA00022519"/>
    </source>
</evidence>
<evidence type="ECO:0000256" key="8">
    <source>
        <dbReference type="ARBA" id="ARBA00038436"/>
    </source>
</evidence>
<dbReference type="InterPro" id="IPR055348">
    <property type="entry name" value="DctQ"/>
</dbReference>
<dbReference type="RefSeq" id="WP_284252175.1">
    <property type="nucleotide sequence ID" value="NZ_BSUM01000001.1"/>
</dbReference>
<keyword evidence="7 9" id="KW-0472">Membrane</keyword>
<evidence type="ECO:0000256" key="1">
    <source>
        <dbReference type="ARBA" id="ARBA00004429"/>
    </source>
</evidence>
<feature type="domain" description="Tripartite ATP-independent periplasmic transporters DctQ component" evidence="10">
    <location>
        <begin position="23"/>
        <end position="153"/>
    </location>
</feature>
<dbReference type="Proteomes" id="UP001157161">
    <property type="component" value="Unassembled WGS sequence"/>
</dbReference>
<comment type="similarity">
    <text evidence="8">Belongs to the TRAP transporter small permease family.</text>
</comment>
<organism evidence="11 12">
    <name type="scientific">Litorihabitans aurantiacus</name>
    <dbReference type="NCBI Taxonomy" id="1930061"/>
    <lineage>
        <taxon>Bacteria</taxon>
        <taxon>Bacillati</taxon>
        <taxon>Actinomycetota</taxon>
        <taxon>Actinomycetes</taxon>
        <taxon>Micrococcales</taxon>
        <taxon>Beutenbergiaceae</taxon>
        <taxon>Litorihabitans</taxon>
    </lineage>
</organism>
<keyword evidence="12" id="KW-1185">Reference proteome</keyword>
<dbReference type="InterPro" id="IPR007387">
    <property type="entry name" value="TRAP_DctQ"/>
</dbReference>
<feature type="transmembrane region" description="Helical" evidence="9">
    <location>
        <begin position="86"/>
        <end position="108"/>
    </location>
</feature>
<reference evidence="11" key="1">
    <citation type="journal article" date="2014" name="Int. J. Syst. Evol. Microbiol.">
        <title>Complete genome sequence of Corynebacterium casei LMG S-19264T (=DSM 44701T), isolated from a smear-ripened cheese.</title>
        <authorList>
            <consortium name="US DOE Joint Genome Institute (JGI-PGF)"/>
            <person name="Walter F."/>
            <person name="Albersmeier A."/>
            <person name="Kalinowski J."/>
            <person name="Ruckert C."/>
        </authorList>
    </citation>
    <scope>NUCLEOTIDE SEQUENCE</scope>
    <source>
        <strain evidence="11">NBRC 112290</strain>
    </source>
</reference>
<dbReference type="GO" id="GO:0022857">
    <property type="term" value="F:transmembrane transporter activity"/>
    <property type="evidence" value="ECO:0007669"/>
    <property type="project" value="TreeGrafter"/>
</dbReference>
<evidence type="ECO:0000313" key="12">
    <source>
        <dbReference type="Proteomes" id="UP001157161"/>
    </source>
</evidence>
<comment type="subcellular location">
    <subcellularLocation>
        <location evidence="1">Cell inner membrane</location>
        <topology evidence="1">Multi-pass membrane protein</topology>
    </subcellularLocation>
</comment>
<sequence>MDSVKKALDRALYWIVVVLFAMLVLIVVWQIVSRQVLGAPASWTDEGARLTFVWLGLFAAAFVFGERGHIAVEFVARKLPGRSERALAVVVQLITLAFTVVVLIWGGGRAASNAWLQNLSALPFTLGQMYLALPVAGTLIAFYSLYYVAGLLRGTHGPYVELEDESEVVAATVEPLTPRKEA</sequence>